<evidence type="ECO:0000313" key="3">
    <source>
        <dbReference type="Proteomes" id="UP000886833"/>
    </source>
</evidence>
<dbReference type="Proteomes" id="UP000886833">
    <property type="component" value="Unassembled WGS sequence"/>
</dbReference>
<name>A0A9D1GB96_9FIRM</name>
<evidence type="ECO:0000256" key="1">
    <source>
        <dbReference type="SAM" id="Phobius"/>
    </source>
</evidence>
<gene>
    <name evidence="2" type="ORF">IAB59_00845</name>
</gene>
<sequence>MLMAVKNQIKVSFLSIKYALLREMLNKTTFITNIIFMILNNASFIIQWIILYSLQGNVGGYTFDQVLLLWGLAAGTYGVSRFFFQKAFSLSDTINNGKLDAYLVQPKNVLLSVITSEVQVSAIGDILYAYIMLLIYGFTIPRFILFTIFCLGGGIMLTSISIILSSLSFWFQKTDIVADTGNSLMTNFATYPDGIFKGLVKILLFTLIPVGIINYIPVHILSEFSLGLSLIFILVTILLTGLAILVFYKGLKRYSSSNLMTARI</sequence>
<keyword evidence="1" id="KW-1133">Transmembrane helix</keyword>
<reference evidence="2" key="2">
    <citation type="journal article" date="2021" name="PeerJ">
        <title>Extensive microbial diversity within the chicken gut microbiome revealed by metagenomics and culture.</title>
        <authorList>
            <person name="Gilroy R."/>
            <person name="Ravi A."/>
            <person name="Getino M."/>
            <person name="Pursley I."/>
            <person name="Horton D.L."/>
            <person name="Alikhan N.F."/>
            <person name="Baker D."/>
            <person name="Gharbi K."/>
            <person name="Hall N."/>
            <person name="Watson M."/>
            <person name="Adriaenssens E.M."/>
            <person name="Foster-Nyarko E."/>
            <person name="Jarju S."/>
            <person name="Secka A."/>
            <person name="Antonio M."/>
            <person name="Oren A."/>
            <person name="Chaudhuri R.R."/>
            <person name="La Ragione R."/>
            <person name="Hildebrand F."/>
            <person name="Pallen M.J."/>
        </authorList>
    </citation>
    <scope>NUCLEOTIDE SEQUENCE</scope>
    <source>
        <strain evidence="2">CHK195-26880</strain>
    </source>
</reference>
<evidence type="ECO:0000313" key="2">
    <source>
        <dbReference type="EMBL" id="HIT37009.1"/>
    </source>
</evidence>
<dbReference type="EMBL" id="DVKQ01000008">
    <property type="protein sequence ID" value="HIT37009.1"/>
    <property type="molecule type" value="Genomic_DNA"/>
</dbReference>
<feature type="transmembrane region" description="Helical" evidence="1">
    <location>
        <begin position="226"/>
        <end position="248"/>
    </location>
</feature>
<dbReference type="Pfam" id="PF06182">
    <property type="entry name" value="ABC2_membrane_6"/>
    <property type="match status" value="1"/>
</dbReference>
<feature type="transmembrane region" description="Helical" evidence="1">
    <location>
        <begin position="144"/>
        <end position="164"/>
    </location>
</feature>
<feature type="transmembrane region" description="Helical" evidence="1">
    <location>
        <begin position="120"/>
        <end position="138"/>
    </location>
</feature>
<protein>
    <submittedName>
        <fullName evidence="2">ABC-2 family transporter protein</fullName>
    </submittedName>
</protein>
<dbReference type="InterPro" id="IPR010390">
    <property type="entry name" value="ABC-2_transporter-like"/>
</dbReference>
<dbReference type="PANTHER" id="PTHR36833:SF1">
    <property type="entry name" value="INTEGRAL MEMBRANE TRANSPORT PROTEIN"/>
    <property type="match status" value="1"/>
</dbReference>
<organism evidence="2 3">
    <name type="scientific">Candidatus Onthousia faecipullorum</name>
    <dbReference type="NCBI Taxonomy" id="2840887"/>
    <lineage>
        <taxon>Bacteria</taxon>
        <taxon>Bacillati</taxon>
        <taxon>Bacillota</taxon>
        <taxon>Bacilli</taxon>
        <taxon>Candidatus Onthousia</taxon>
    </lineage>
</organism>
<feature type="transmembrane region" description="Helical" evidence="1">
    <location>
        <begin position="66"/>
        <end position="84"/>
    </location>
</feature>
<proteinExistence type="predicted"/>
<dbReference type="AlphaFoldDB" id="A0A9D1GB96"/>
<reference evidence="2" key="1">
    <citation type="submission" date="2020-10" db="EMBL/GenBank/DDBJ databases">
        <authorList>
            <person name="Gilroy R."/>
        </authorList>
    </citation>
    <scope>NUCLEOTIDE SEQUENCE</scope>
    <source>
        <strain evidence="2">CHK195-26880</strain>
    </source>
</reference>
<dbReference type="PANTHER" id="PTHR36833">
    <property type="entry name" value="SLR0610 PROTEIN-RELATED"/>
    <property type="match status" value="1"/>
</dbReference>
<comment type="caution">
    <text evidence="2">The sequence shown here is derived from an EMBL/GenBank/DDBJ whole genome shotgun (WGS) entry which is preliminary data.</text>
</comment>
<keyword evidence="1" id="KW-0812">Transmembrane</keyword>
<feature type="transmembrane region" description="Helical" evidence="1">
    <location>
        <begin position="30"/>
        <end position="54"/>
    </location>
</feature>
<accession>A0A9D1GB96</accession>
<keyword evidence="1" id="KW-0472">Membrane</keyword>
<feature type="transmembrane region" description="Helical" evidence="1">
    <location>
        <begin position="202"/>
        <end position="220"/>
    </location>
</feature>